<dbReference type="GO" id="GO:0046983">
    <property type="term" value="F:protein dimerization activity"/>
    <property type="evidence" value="ECO:0007669"/>
    <property type="project" value="InterPro"/>
</dbReference>
<dbReference type="Pfam" id="PF01325">
    <property type="entry name" value="Fe_dep_repress"/>
    <property type="match status" value="1"/>
</dbReference>
<dbReference type="InterPro" id="IPR050536">
    <property type="entry name" value="DtxR_MntR_Metal-Reg"/>
</dbReference>
<evidence type="ECO:0000256" key="3">
    <source>
        <dbReference type="ARBA" id="ARBA00023015"/>
    </source>
</evidence>
<dbReference type="SUPFAM" id="SSF47979">
    <property type="entry name" value="Iron-dependent repressor protein, dimerization domain"/>
    <property type="match status" value="1"/>
</dbReference>
<dbReference type="PROSITE" id="PS50944">
    <property type="entry name" value="HTH_DTXR"/>
    <property type="match status" value="1"/>
</dbReference>
<evidence type="ECO:0000313" key="9">
    <source>
        <dbReference type="Proteomes" id="UP000725649"/>
    </source>
</evidence>
<evidence type="ECO:0000259" key="7">
    <source>
        <dbReference type="PROSITE" id="PS50944"/>
    </source>
</evidence>
<dbReference type="InterPro" id="IPR001367">
    <property type="entry name" value="Fe_dep_repressor"/>
</dbReference>
<dbReference type="InterPro" id="IPR022689">
    <property type="entry name" value="Iron_dep_repressor"/>
</dbReference>
<proteinExistence type="inferred from homology"/>
<comment type="caution">
    <text evidence="8">The sequence shown here is derived from an EMBL/GenBank/DDBJ whole genome shotgun (WGS) entry which is preliminary data.</text>
</comment>
<keyword evidence="3" id="KW-0805">Transcription regulation</keyword>
<dbReference type="Gene3D" id="1.10.60.10">
    <property type="entry name" value="Iron dependent repressor, metal binding and dimerisation domain"/>
    <property type="match status" value="1"/>
</dbReference>
<evidence type="ECO:0000256" key="4">
    <source>
        <dbReference type="ARBA" id="ARBA00023125"/>
    </source>
</evidence>
<dbReference type="Gene3D" id="1.10.10.10">
    <property type="entry name" value="Winged helix-like DNA-binding domain superfamily/Winged helix DNA-binding domain"/>
    <property type="match status" value="1"/>
</dbReference>
<keyword evidence="4" id="KW-0238">DNA-binding</keyword>
<name>A0A928HIV6_9BACT</name>
<feature type="domain" description="HTH dtxR-type" evidence="7">
    <location>
        <begin position="25"/>
        <end position="86"/>
    </location>
</feature>
<evidence type="ECO:0000256" key="2">
    <source>
        <dbReference type="ARBA" id="ARBA00022386"/>
    </source>
</evidence>
<dbReference type="GO" id="GO:0003677">
    <property type="term" value="F:DNA binding"/>
    <property type="evidence" value="ECO:0007669"/>
    <property type="project" value="UniProtKB-KW"/>
</dbReference>
<dbReference type="SMART" id="SM00529">
    <property type="entry name" value="HTH_DTXR"/>
    <property type="match status" value="1"/>
</dbReference>
<gene>
    <name evidence="8" type="ORF">E7027_04745</name>
</gene>
<accession>A0A928HIV6</accession>
<reference evidence="8" key="1">
    <citation type="submission" date="2019-04" db="EMBL/GenBank/DDBJ databases">
        <title>Evolution of Biomass-Degrading Anaerobic Consortia Revealed by Metagenomics.</title>
        <authorList>
            <person name="Peng X."/>
        </authorList>
    </citation>
    <scope>NUCLEOTIDE SEQUENCE</scope>
    <source>
        <strain evidence="8">SIG66</strain>
    </source>
</reference>
<dbReference type="PANTHER" id="PTHR33238">
    <property type="entry name" value="IRON (METAL) DEPENDENT REPRESSOR, DTXR FAMILY"/>
    <property type="match status" value="1"/>
</dbReference>
<dbReference type="InterPro" id="IPR036388">
    <property type="entry name" value="WH-like_DNA-bd_sf"/>
</dbReference>
<dbReference type="Proteomes" id="UP000725649">
    <property type="component" value="Unassembled WGS sequence"/>
</dbReference>
<dbReference type="SUPFAM" id="SSF46785">
    <property type="entry name" value="Winged helix' DNA-binding domain"/>
    <property type="match status" value="1"/>
</dbReference>
<protein>
    <recommendedName>
        <fullName evidence="2">Transcriptional regulator MntR</fullName>
    </recommendedName>
</protein>
<sequence length="149" mass="16340">MKPSPTNIKKKLKSMFSAPEHPSKLSANMEDYLEAVSLCANEKGVARVSDIRDMMNVKTPSVTGALKALAAGGYVCHQPYGGVELTAKGRRTAEDVKKRHAILSRFLTQVLGVNSKTADLDACKMEHAISRETLEKLHTYLHKITGTEE</sequence>
<comment type="function">
    <text evidence="6">In the presence of manganese, represses expression of mntH and mntS. Up-regulates expression of mntP.</text>
</comment>
<evidence type="ECO:0000256" key="1">
    <source>
        <dbReference type="ARBA" id="ARBA00007871"/>
    </source>
</evidence>
<dbReference type="InterPro" id="IPR036421">
    <property type="entry name" value="Fe_dep_repressor_sf"/>
</dbReference>
<dbReference type="Pfam" id="PF02742">
    <property type="entry name" value="Fe_dep_repr_C"/>
    <property type="match status" value="1"/>
</dbReference>
<dbReference type="PANTHER" id="PTHR33238:SF7">
    <property type="entry name" value="IRON-DEPENDENT TRANSCRIPTIONAL REGULATOR"/>
    <property type="match status" value="1"/>
</dbReference>
<keyword evidence="5" id="KW-0804">Transcription</keyword>
<evidence type="ECO:0000256" key="6">
    <source>
        <dbReference type="ARBA" id="ARBA00025185"/>
    </source>
</evidence>
<evidence type="ECO:0000313" key="8">
    <source>
        <dbReference type="EMBL" id="MBE6421420.1"/>
    </source>
</evidence>
<dbReference type="AlphaFoldDB" id="A0A928HIV6"/>
<dbReference type="InterPro" id="IPR022687">
    <property type="entry name" value="HTH_DTXR"/>
</dbReference>
<dbReference type="GO" id="GO:0003700">
    <property type="term" value="F:DNA-binding transcription factor activity"/>
    <property type="evidence" value="ECO:0007669"/>
    <property type="project" value="InterPro"/>
</dbReference>
<comment type="similarity">
    <text evidence="1">Belongs to the DtxR/MntR family.</text>
</comment>
<dbReference type="GO" id="GO:0046914">
    <property type="term" value="F:transition metal ion binding"/>
    <property type="evidence" value="ECO:0007669"/>
    <property type="project" value="InterPro"/>
</dbReference>
<dbReference type="InterPro" id="IPR036390">
    <property type="entry name" value="WH_DNA-bd_sf"/>
</dbReference>
<evidence type="ECO:0000256" key="5">
    <source>
        <dbReference type="ARBA" id="ARBA00023163"/>
    </source>
</evidence>
<organism evidence="8 9">
    <name type="scientific">Candidatus Avelusimicrobium gallicola</name>
    <dbReference type="NCBI Taxonomy" id="2562704"/>
    <lineage>
        <taxon>Bacteria</taxon>
        <taxon>Pseudomonadati</taxon>
        <taxon>Elusimicrobiota</taxon>
        <taxon>Elusimicrobia</taxon>
        <taxon>Elusimicrobiales</taxon>
        <taxon>Elusimicrobiaceae</taxon>
        <taxon>Candidatus Avelusimicrobium</taxon>
    </lineage>
</organism>
<dbReference type="EMBL" id="SUVG01000005">
    <property type="protein sequence ID" value="MBE6421420.1"/>
    <property type="molecule type" value="Genomic_DNA"/>
</dbReference>